<feature type="signal peptide" evidence="6">
    <location>
        <begin position="1"/>
        <end position="21"/>
    </location>
</feature>
<dbReference type="PRINTS" id="PR00691">
    <property type="entry name" value="ADHESINB"/>
</dbReference>
<dbReference type="PRINTS" id="PR00690">
    <property type="entry name" value="ADHESNFAMILY"/>
</dbReference>
<dbReference type="AlphaFoldDB" id="A0A430A528"/>
<name>A0A430A528_9ENTE</name>
<sequence>MKLLAVTFAAALGVVALTACSSGETKKEEAKDNKANEEQLLKVVTTNSILENMVEEVGKDKVDIHSIVPRGKDPHEHEPLPEDIAKATDADVIFFNGLNLETGGDGWFVKLMTTTKKEEGKDYFVVSEGVEPMYLTGEGQESEQDPHAWLSLANGVKYVENITKVLVEKDPENKEFYENNSKEYIAELNKLHESSIDKFNDVPKEKKLLVTSEGAFKYFSKAYGLEAAYIWEINTHDQGTPEQMKAVLSKIKETEVPSLFVEQSVDARSMEAVSRECKLPIYETIFTDSLAKKGETGDTYLSMMEWNLDKIHEGLMK</sequence>
<accession>A0A430A528</accession>
<dbReference type="GO" id="GO:0030313">
    <property type="term" value="C:cell envelope"/>
    <property type="evidence" value="ECO:0007669"/>
    <property type="project" value="UniProtKB-SubCell"/>
</dbReference>
<dbReference type="GO" id="GO:0007155">
    <property type="term" value="P:cell adhesion"/>
    <property type="evidence" value="ECO:0007669"/>
    <property type="project" value="InterPro"/>
</dbReference>
<reference evidence="7 8" key="1">
    <citation type="submission" date="2017-05" db="EMBL/GenBank/DDBJ databases">
        <title>Vagococcus spp. assemblies.</title>
        <authorList>
            <person name="Gulvik C.A."/>
        </authorList>
    </citation>
    <scope>NUCLEOTIDE SEQUENCE [LARGE SCALE GENOMIC DNA]</scope>
    <source>
        <strain evidence="7 8">NCFB 2497</strain>
    </source>
</reference>
<evidence type="ECO:0000256" key="1">
    <source>
        <dbReference type="ARBA" id="ARBA00004196"/>
    </source>
</evidence>
<dbReference type="GO" id="GO:0030001">
    <property type="term" value="P:metal ion transport"/>
    <property type="evidence" value="ECO:0007669"/>
    <property type="project" value="InterPro"/>
</dbReference>
<dbReference type="PANTHER" id="PTHR42953">
    <property type="entry name" value="HIGH-AFFINITY ZINC UPTAKE SYSTEM PROTEIN ZNUA-RELATED"/>
    <property type="match status" value="1"/>
</dbReference>
<feature type="chain" id="PRO_5038443349" evidence="6">
    <location>
        <begin position="22"/>
        <end position="317"/>
    </location>
</feature>
<dbReference type="InterPro" id="IPR050492">
    <property type="entry name" value="Bact_metal-bind_prot9"/>
</dbReference>
<protein>
    <submittedName>
        <fullName evidence="7">Metal ABC transporter substrate-binding protein</fullName>
    </submittedName>
</protein>
<dbReference type="GO" id="GO:0046872">
    <property type="term" value="F:metal ion binding"/>
    <property type="evidence" value="ECO:0007669"/>
    <property type="project" value="UniProtKB-KW"/>
</dbReference>
<keyword evidence="4 6" id="KW-0732">Signal</keyword>
<evidence type="ECO:0000256" key="2">
    <source>
        <dbReference type="ARBA" id="ARBA00022448"/>
    </source>
</evidence>
<gene>
    <name evidence="7" type="ORF">CBF32_07665</name>
</gene>
<evidence type="ECO:0000256" key="4">
    <source>
        <dbReference type="ARBA" id="ARBA00022729"/>
    </source>
</evidence>
<dbReference type="Proteomes" id="UP000288197">
    <property type="component" value="Unassembled WGS sequence"/>
</dbReference>
<dbReference type="Gene3D" id="3.40.50.1980">
    <property type="entry name" value="Nitrogenase molybdenum iron protein domain"/>
    <property type="match status" value="2"/>
</dbReference>
<dbReference type="InterPro" id="IPR006128">
    <property type="entry name" value="Lipoprotein_PsaA-like"/>
</dbReference>
<dbReference type="SUPFAM" id="SSF53807">
    <property type="entry name" value="Helical backbone' metal receptor"/>
    <property type="match status" value="1"/>
</dbReference>
<keyword evidence="8" id="KW-1185">Reference proteome</keyword>
<comment type="caution">
    <text evidence="7">The sequence shown here is derived from an EMBL/GenBank/DDBJ whole genome shotgun (WGS) entry which is preliminary data.</text>
</comment>
<organism evidence="7 8">
    <name type="scientific">Vagococcus fluvialis</name>
    <dbReference type="NCBI Taxonomy" id="2738"/>
    <lineage>
        <taxon>Bacteria</taxon>
        <taxon>Bacillati</taxon>
        <taxon>Bacillota</taxon>
        <taxon>Bacilli</taxon>
        <taxon>Lactobacillales</taxon>
        <taxon>Enterococcaceae</taxon>
        <taxon>Vagococcus</taxon>
    </lineage>
</organism>
<evidence type="ECO:0000256" key="5">
    <source>
        <dbReference type="RuleBase" id="RU003512"/>
    </source>
</evidence>
<keyword evidence="2 5" id="KW-0813">Transport</keyword>
<dbReference type="PANTHER" id="PTHR42953:SF1">
    <property type="entry name" value="METAL-BINDING PROTEIN HI_0362-RELATED"/>
    <property type="match status" value="1"/>
</dbReference>
<dbReference type="RefSeq" id="WP_114289765.1">
    <property type="nucleotide sequence ID" value="NZ_JARQAY010000003.1"/>
</dbReference>
<evidence type="ECO:0000313" key="8">
    <source>
        <dbReference type="Proteomes" id="UP000288197"/>
    </source>
</evidence>
<dbReference type="CDD" id="cd01137">
    <property type="entry name" value="PsaA"/>
    <property type="match status" value="1"/>
</dbReference>
<dbReference type="PROSITE" id="PS51257">
    <property type="entry name" value="PROKAR_LIPOPROTEIN"/>
    <property type="match status" value="1"/>
</dbReference>
<comment type="subcellular location">
    <subcellularLocation>
        <location evidence="1">Cell envelope</location>
    </subcellularLocation>
</comment>
<dbReference type="Pfam" id="PF01297">
    <property type="entry name" value="ZnuA"/>
    <property type="match status" value="1"/>
</dbReference>
<dbReference type="OrthoDB" id="9793396at2"/>
<dbReference type="InterPro" id="IPR006129">
    <property type="entry name" value="AdhesinB"/>
</dbReference>
<evidence type="ECO:0000256" key="6">
    <source>
        <dbReference type="SAM" id="SignalP"/>
    </source>
</evidence>
<evidence type="ECO:0000313" key="7">
    <source>
        <dbReference type="EMBL" id="RSU01915.1"/>
    </source>
</evidence>
<evidence type="ECO:0000256" key="3">
    <source>
        <dbReference type="ARBA" id="ARBA00022723"/>
    </source>
</evidence>
<proteinExistence type="inferred from homology"/>
<dbReference type="InterPro" id="IPR006127">
    <property type="entry name" value="ZnuA-like"/>
</dbReference>
<comment type="similarity">
    <text evidence="5">Belongs to the bacterial solute-binding protein 9 family.</text>
</comment>
<keyword evidence="3" id="KW-0479">Metal-binding</keyword>
<dbReference type="EMBL" id="NGJX01000006">
    <property type="protein sequence ID" value="RSU01915.1"/>
    <property type="molecule type" value="Genomic_DNA"/>
</dbReference>